<evidence type="ECO:0000313" key="1">
    <source>
        <dbReference type="EMBL" id="CAG8779759.1"/>
    </source>
</evidence>
<dbReference type="OrthoDB" id="10582379at2759"/>
<comment type="caution">
    <text evidence="1">The sequence shown here is derived from an EMBL/GenBank/DDBJ whole genome shotgun (WGS) entry which is preliminary data.</text>
</comment>
<feature type="non-terminal residue" evidence="1">
    <location>
        <position position="1"/>
    </location>
</feature>
<organism evidence="1 2">
    <name type="scientific">Racocetra fulgida</name>
    <dbReference type="NCBI Taxonomy" id="60492"/>
    <lineage>
        <taxon>Eukaryota</taxon>
        <taxon>Fungi</taxon>
        <taxon>Fungi incertae sedis</taxon>
        <taxon>Mucoromycota</taxon>
        <taxon>Glomeromycotina</taxon>
        <taxon>Glomeromycetes</taxon>
        <taxon>Diversisporales</taxon>
        <taxon>Gigasporaceae</taxon>
        <taxon>Racocetra</taxon>
    </lineage>
</organism>
<name>A0A9N9JFU1_9GLOM</name>
<proteinExistence type="predicted"/>
<reference evidence="1" key="1">
    <citation type="submission" date="2021-06" db="EMBL/GenBank/DDBJ databases">
        <authorList>
            <person name="Kallberg Y."/>
            <person name="Tangrot J."/>
            <person name="Rosling A."/>
        </authorList>
    </citation>
    <scope>NUCLEOTIDE SEQUENCE</scope>
    <source>
        <strain evidence="1">IN212</strain>
    </source>
</reference>
<sequence length="65" mass="7473">ASEPKICEIDESRENIEEYSLPRTFSFYDADLRDLVTGESSNTLRNNDVGATNMEVVYDKEFNSF</sequence>
<protein>
    <submittedName>
        <fullName evidence="1">17135_t:CDS:1</fullName>
    </submittedName>
</protein>
<evidence type="ECO:0000313" key="2">
    <source>
        <dbReference type="Proteomes" id="UP000789396"/>
    </source>
</evidence>
<accession>A0A9N9JFU1</accession>
<dbReference type="EMBL" id="CAJVPZ010051886">
    <property type="protein sequence ID" value="CAG8779759.1"/>
    <property type="molecule type" value="Genomic_DNA"/>
</dbReference>
<dbReference type="AlphaFoldDB" id="A0A9N9JFU1"/>
<gene>
    <name evidence="1" type="ORF">RFULGI_LOCUS15709</name>
</gene>
<dbReference type="Proteomes" id="UP000789396">
    <property type="component" value="Unassembled WGS sequence"/>
</dbReference>
<keyword evidence="2" id="KW-1185">Reference proteome</keyword>